<evidence type="ECO:0000313" key="4">
    <source>
        <dbReference type="EMBL" id="MEJ2865752.1"/>
    </source>
</evidence>
<organism evidence="4 5">
    <name type="scientific">Actinomycetospora flava</name>
    <dbReference type="NCBI Taxonomy" id="3129232"/>
    <lineage>
        <taxon>Bacteria</taxon>
        <taxon>Bacillati</taxon>
        <taxon>Actinomycetota</taxon>
        <taxon>Actinomycetes</taxon>
        <taxon>Pseudonocardiales</taxon>
        <taxon>Pseudonocardiaceae</taxon>
        <taxon>Actinomycetospora</taxon>
    </lineage>
</organism>
<keyword evidence="3" id="KW-0732">Signal</keyword>
<accession>A0ABU8MFA1</accession>
<reference evidence="4 5" key="1">
    <citation type="submission" date="2024-03" db="EMBL/GenBank/DDBJ databases">
        <title>Actinomycetospora sp. OC33-EN07, a novel actinomycete isolated from wild orchid (Aerides multiflora).</title>
        <authorList>
            <person name="Suriyachadkun C."/>
        </authorList>
    </citation>
    <scope>NUCLEOTIDE SEQUENCE [LARGE SCALE GENOMIC DNA]</scope>
    <source>
        <strain evidence="4 5">OC33-EN07</strain>
    </source>
</reference>
<feature type="transmembrane region" description="Helical" evidence="2">
    <location>
        <begin position="185"/>
        <end position="204"/>
    </location>
</feature>
<dbReference type="EMBL" id="JBBEGM010000021">
    <property type="protein sequence ID" value="MEJ2865752.1"/>
    <property type="molecule type" value="Genomic_DNA"/>
</dbReference>
<feature type="compositionally biased region" description="Gly residues" evidence="1">
    <location>
        <begin position="68"/>
        <end position="79"/>
    </location>
</feature>
<proteinExistence type="predicted"/>
<evidence type="ECO:0000256" key="1">
    <source>
        <dbReference type="SAM" id="MobiDB-lite"/>
    </source>
</evidence>
<evidence type="ECO:0000256" key="3">
    <source>
        <dbReference type="SAM" id="SignalP"/>
    </source>
</evidence>
<keyword evidence="2" id="KW-0812">Transmembrane</keyword>
<keyword evidence="5" id="KW-1185">Reference proteome</keyword>
<keyword evidence="2" id="KW-1133">Transmembrane helix</keyword>
<name>A0ABU8MFA1_9PSEU</name>
<feature type="chain" id="PRO_5047377801" evidence="3">
    <location>
        <begin position="22"/>
        <end position="220"/>
    </location>
</feature>
<feature type="signal peptide" evidence="3">
    <location>
        <begin position="1"/>
        <end position="21"/>
    </location>
</feature>
<dbReference type="Proteomes" id="UP001369736">
    <property type="component" value="Unassembled WGS sequence"/>
</dbReference>
<evidence type="ECO:0000256" key="2">
    <source>
        <dbReference type="SAM" id="Phobius"/>
    </source>
</evidence>
<feature type="region of interest" description="Disordered" evidence="1">
    <location>
        <begin position="60"/>
        <end position="110"/>
    </location>
</feature>
<gene>
    <name evidence="4" type="ORF">WCD58_31670</name>
</gene>
<feature type="compositionally biased region" description="Gly residues" evidence="1">
    <location>
        <begin position="86"/>
        <end position="99"/>
    </location>
</feature>
<keyword evidence="2" id="KW-0472">Membrane</keyword>
<comment type="caution">
    <text evidence="4">The sequence shown here is derived from an EMBL/GenBank/DDBJ whole genome shotgun (WGS) entry which is preliminary data.</text>
</comment>
<sequence length="220" mass="20080">MTTGGVLIAPLVEALLGPAPAADPPTTSAAPSGVVPGVVEGVGDAVGGVGDALGGSGGTPAGGSANAGTGGSSGAGGGAATDTGTTAGGSTGPAAGGAPAGPAPASSGMPAPDVRAVVAAPALAAPGGLAAARVPVLNFGTPNAALLLTPAGSPLRALTGQDTGSPVTTTSDVQAIAFENLPGGMGTPAVVGVLILSTLGAFALRHRIFRRARAGDSSAR</sequence>
<dbReference type="RefSeq" id="WP_337707128.1">
    <property type="nucleotide sequence ID" value="NZ_JBBEGM010000021.1"/>
</dbReference>
<protein>
    <submittedName>
        <fullName evidence="4">Uncharacterized protein</fullName>
    </submittedName>
</protein>
<evidence type="ECO:0000313" key="5">
    <source>
        <dbReference type="Proteomes" id="UP001369736"/>
    </source>
</evidence>